<evidence type="ECO:0000313" key="5">
    <source>
        <dbReference type="EMBL" id="KAK5625896.1"/>
    </source>
</evidence>
<evidence type="ECO:0000259" key="4">
    <source>
        <dbReference type="PROSITE" id="PS51762"/>
    </source>
</evidence>
<dbReference type="InterPro" id="IPR008264">
    <property type="entry name" value="Beta_glucanase"/>
</dbReference>
<dbReference type="EMBL" id="JAWHQM010000003">
    <property type="protein sequence ID" value="KAK5625896.1"/>
    <property type="molecule type" value="Genomic_DNA"/>
</dbReference>
<dbReference type="PRINTS" id="PR00737">
    <property type="entry name" value="GLHYDRLASE16"/>
</dbReference>
<keyword evidence="1" id="KW-0378">Hydrolase</keyword>
<sequence length="329" mass="36030">MRLRILPSLYNILDIRHLNCKTMPSFRTLLSTATALSLAATTQGRPLEAVAADCNCYKSSADSSAYFANRKFFDFRNIANPVTTAPIVGRQADAAAAPTHEYFSSAEWTGTFALQNWEAAGEGVYRVNSYNNVLIAPSDGQDEGVSSHLTMRTQRQADYQSTAEVESISSDYQFLTVRMLARTRGSPGAVTALFTYKGEPVEEGDIEIRTKTATNVVQYTNQPGSTEGATTIVELPTPWTEWQEHRYDWTPGSSDWYVDGQKVASIQLQTPTSPLSVLMNVWSDGGVWSGVMDVGGAAEMQVQWLDLTYNATSQPGTSCANVCVIDDLI</sequence>
<name>A0AAN7Z6B2_9PEZI</name>
<dbReference type="Pfam" id="PF00722">
    <property type="entry name" value="Glyco_hydro_16"/>
    <property type="match status" value="1"/>
</dbReference>
<organism evidence="5 6">
    <name type="scientific">Xylaria bambusicola</name>
    <dbReference type="NCBI Taxonomy" id="326684"/>
    <lineage>
        <taxon>Eukaryota</taxon>
        <taxon>Fungi</taxon>
        <taxon>Dikarya</taxon>
        <taxon>Ascomycota</taxon>
        <taxon>Pezizomycotina</taxon>
        <taxon>Sordariomycetes</taxon>
        <taxon>Xylariomycetidae</taxon>
        <taxon>Xylariales</taxon>
        <taxon>Xylariaceae</taxon>
        <taxon>Xylaria</taxon>
    </lineage>
</organism>
<reference evidence="5 6" key="1">
    <citation type="submission" date="2023-10" db="EMBL/GenBank/DDBJ databases">
        <title>Draft genome sequence of Xylaria bambusicola isolate GMP-LS, the root and basal stem rot pathogen of sugarcane in Indonesia.</title>
        <authorList>
            <person name="Selvaraj P."/>
            <person name="Muralishankar V."/>
            <person name="Muruganantham S."/>
            <person name="Sp S."/>
            <person name="Haryani S."/>
            <person name="Lau K.J.X."/>
            <person name="Naqvi N.I."/>
        </authorList>
    </citation>
    <scope>NUCLEOTIDE SEQUENCE [LARGE SCALE GENOMIC DNA]</scope>
    <source>
        <strain evidence="5">GMP-LS</strain>
    </source>
</reference>
<feature type="domain" description="GH16" evidence="4">
    <location>
        <begin position="73"/>
        <end position="313"/>
    </location>
</feature>
<dbReference type="PROSITE" id="PS51762">
    <property type="entry name" value="GH16_2"/>
    <property type="match status" value="1"/>
</dbReference>
<dbReference type="GO" id="GO:0005975">
    <property type="term" value="P:carbohydrate metabolic process"/>
    <property type="evidence" value="ECO:0007669"/>
    <property type="project" value="InterPro"/>
</dbReference>
<dbReference type="CDD" id="cd00413">
    <property type="entry name" value="Glyco_hydrolase_16"/>
    <property type="match status" value="1"/>
</dbReference>
<keyword evidence="2" id="KW-0326">Glycosidase</keyword>
<dbReference type="Proteomes" id="UP001305414">
    <property type="component" value="Unassembled WGS sequence"/>
</dbReference>
<evidence type="ECO:0000256" key="3">
    <source>
        <dbReference type="PIRSR" id="PIRSR608264-1"/>
    </source>
</evidence>
<dbReference type="GO" id="GO:0004553">
    <property type="term" value="F:hydrolase activity, hydrolyzing O-glycosyl compounds"/>
    <property type="evidence" value="ECO:0007669"/>
    <property type="project" value="InterPro"/>
</dbReference>
<comment type="caution">
    <text evidence="5">The sequence shown here is derived from an EMBL/GenBank/DDBJ whole genome shotgun (WGS) entry which is preliminary data.</text>
</comment>
<feature type="active site" description="Proton donor" evidence="3">
    <location>
        <position position="207"/>
    </location>
</feature>
<dbReference type="PANTHER" id="PTHR38121:SF4">
    <property type="entry name" value="GH16 DOMAIN-CONTAINING PROTEIN-RELATED"/>
    <property type="match status" value="1"/>
</dbReference>
<dbReference type="InterPro" id="IPR013320">
    <property type="entry name" value="ConA-like_dom_sf"/>
</dbReference>
<evidence type="ECO:0000313" key="6">
    <source>
        <dbReference type="Proteomes" id="UP001305414"/>
    </source>
</evidence>
<protein>
    <recommendedName>
        <fullName evidence="4">GH16 domain-containing protein</fullName>
    </recommendedName>
</protein>
<feature type="active site" description="Nucleophile" evidence="3">
    <location>
        <position position="203"/>
    </location>
</feature>
<evidence type="ECO:0000256" key="2">
    <source>
        <dbReference type="ARBA" id="ARBA00023295"/>
    </source>
</evidence>
<dbReference type="PANTHER" id="PTHR38121">
    <property type="entry name" value="GH16 DOMAIN-CONTAINING PROTEIN"/>
    <property type="match status" value="1"/>
</dbReference>
<dbReference type="Gene3D" id="2.60.120.200">
    <property type="match status" value="1"/>
</dbReference>
<dbReference type="InterPro" id="IPR000757">
    <property type="entry name" value="Beta-glucanase-like"/>
</dbReference>
<dbReference type="SUPFAM" id="SSF49899">
    <property type="entry name" value="Concanavalin A-like lectins/glucanases"/>
    <property type="match status" value="1"/>
</dbReference>
<proteinExistence type="predicted"/>
<keyword evidence="6" id="KW-1185">Reference proteome</keyword>
<evidence type="ECO:0000256" key="1">
    <source>
        <dbReference type="ARBA" id="ARBA00022801"/>
    </source>
</evidence>
<dbReference type="AlphaFoldDB" id="A0AAN7Z6B2"/>
<gene>
    <name evidence="5" type="ORF">RRF57_001612</name>
</gene>
<accession>A0AAN7Z6B2</accession>